<evidence type="ECO:0000313" key="1">
    <source>
        <dbReference type="EMBL" id="CAB4908671.1"/>
    </source>
</evidence>
<gene>
    <name evidence="1" type="ORF">UFOPK3495_01430</name>
</gene>
<proteinExistence type="predicted"/>
<sequence>MRVTRLRAGFSAALMLFGLVLGGLVSAPSASAISADFTSTDFANWDQSTPSPIESFTGNIGSTFTVAFPSLISTCVTAIIKPTFCGVTQMTLESSAGAVTPSNVVISTSGITTFTVVRSGTLTLTPVGINVACGTGCTPLTIVITAVGPKSFVSSDCLVWNSNGGSNEGVSGRIGETFTVTFPNLVVAAGGVGITRSCPNFLISSSTGTVSPASGTIDSQNPLTFTIWGSGTVTLTSNYAPLSVSAVASVALTISVTALPTDVPPPDLLQQVGAPSASACSTFIDTTLNWAGAPSGGWAPSWAQWVNQGKGGAVCSRSLYWLSSGRWGVRP</sequence>
<protein>
    <submittedName>
        <fullName evidence="1">Unannotated protein</fullName>
    </submittedName>
</protein>
<accession>A0A6J7GK48</accession>
<dbReference type="EMBL" id="CAFBMC010000099">
    <property type="protein sequence ID" value="CAB4908671.1"/>
    <property type="molecule type" value="Genomic_DNA"/>
</dbReference>
<organism evidence="1">
    <name type="scientific">freshwater metagenome</name>
    <dbReference type="NCBI Taxonomy" id="449393"/>
    <lineage>
        <taxon>unclassified sequences</taxon>
        <taxon>metagenomes</taxon>
        <taxon>ecological metagenomes</taxon>
    </lineage>
</organism>
<reference evidence="1" key="1">
    <citation type="submission" date="2020-05" db="EMBL/GenBank/DDBJ databases">
        <authorList>
            <person name="Chiriac C."/>
            <person name="Salcher M."/>
            <person name="Ghai R."/>
            <person name="Kavagutti S V."/>
        </authorList>
    </citation>
    <scope>NUCLEOTIDE SEQUENCE</scope>
</reference>
<name>A0A6J7GK48_9ZZZZ</name>
<dbReference type="AlphaFoldDB" id="A0A6J7GK48"/>